<dbReference type="OMA" id="YAMAYLW"/>
<dbReference type="InterPro" id="IPR044824">
    <property type="entry name" value="MAIN-like"/>
</dbReference>
<dbReference type="GO" id="GO:0010073">
    <property type="term" value="P:meristem maintenance"/>
    <property type="evidence" value="ECO:0007669"/>
    <property type="project" value="InterPro"/>
</dbReference>
<sequence length="628" mass="70751">MSVAEAPHWSGDRTNYIMLDPAFDNGHRARYIESGVFFLTIFVCTLTNASALTYEGPHQGQRDELRQPLQAILQESRALGFRAPVQAYAADACPHGSHIVDRGRPETDSFHLPCGEMTVTLEDFAMITALPIKGHALIGCVDKKNWPDRVTALIGDCPPIKSNRTSGVALAWLLDHRAECPQDADPRTVEQYARTYLWFLLIEVVFPDCSGDNALWMYLDFLADWDAGWMTQRRGPRKHLGCVGVSGPSRLGGGGLPVGRPEKLPQTEWTEYGEDGDRSRYPTVAYSWDKVKVLSGKESAMYKAFTNELDNLTSFQVNWWPYHDRAWGFELNEMCERDRLLFWCIVPLICVYAVEWHLPQRVATQFGVLQHTPPARPHDTGGYDLHKKSNQYSQSILDWADEHKSFVTMWDERTFRKDGERSGICWNVYERHMNWYDDGIKFRLHLRPRWTEVDMASLQEEEDSEDEETSEICKAAELNRNIFDGSNALSSDPGTMEGDNKLREATKKIINRCRKLAGMLGCAALVDVHVPPPGGSTRALASSSHTGGGSSSHAASSSRLVNETEEEEEVDEEEEEEEGEEEGGDDEEGDEEYDDDDGPQLTQPTQPDGGRSKTNEEEHAAKRGRGRN</sequence>
<dbReference type="AlphaFoldDB" id="M7ZVQ0"/>
<protein>
    <recommendedName>
        <fullName evidence="2">Aminotransferase-like plant mobile domain-containing protein</fullName>
    </recommendedName>
</protein>
<reference evidence="3" key="1">
    <citation type="journal article" date="2013" name="Nature">
        <title>Draft genome of the wheat A-genome progenitor Triticum urartu.</title>
        <authorList>
            <person name="Ling H.Q."/>
            <person name="Zhao S."/>
            <person name="Liu D."/>
            <person name="Wang J."/>
            <person name="Sun H."/>
            <person name="Zhang C."/>
            <person name="Fan H."/>
            <person name="Li D."/>
            <person name="Dong L."/>
            <person name="Tao Y."/>
            <person name="Gao C."/>
            <person name="Wu H."/>
            <person name="Li Y."/>
            <person name="Cui Y."/>
            <person name="Guo X."/>
            <person name="Zheng S."/>
            <person name="Wang B."/>
            <person name="Yu K."/>
            <person name="Liang Q."/>
            <person name="Yang W."/>
            <person name="Lou X."/>
            <person name="Chen J."/>
            <person name="Feng M."/>
            <person name="Jian J."/>
            <person name="Zhang X."/>
            <person name="Luo G."/>
            <person name="Jiang Y."/>
            <person name="Liu J."/>
            <person name="Wang Z."/>
            <person name="Sha Y."/>
            <person name="Zhang B."/>
            <person name="Wu H."/>
            <person name="Tang D."/>
            <person name="Shen Q."/>
            <person name="Xue P."/>
            <person name="Zou S."/>
            <person name="Wang X."/>
            <person name="Liu X."/>
            <person name="Wang F."/>
            <person name="Yang Y."/>
            <person name="An X."/>
            <person name="Dong Z."/>
            <person name="Zhang K."/>
            <person name="Zhang X."/>
            <person name="Luo M.C."/>
            <person name="Dvorak J."/>
            <person name="Tong Y."/>
            <person name="Wang J."/>
            <person name="Yang H."/>
            <person name="Li Z."/>
            <person name="Wang D."/>
            <person name="Zhang A."/>
            <person name="Wang J."/>
        </authorList>
    </citation>
    <scope>NUCLEOTIDE SEQUENCE</scope>
</reference>
<name>M7ZVQ0_TRIUA</name>
<dbReference type="EMBL" id="KD021366">
    <property type="protein sequence ID" value="EMS67253.1"/>
    <property type="molecule type" value="Genomic_DNA"/>
</dbReference>
<feature type="compositionally biased region" description="Basic and acidic residues" evidence="1">
    <location>
        <begin position="610"/>
        <end position="621"/>
    </location>
</feature>
<evidence type="ECO:0000259" key="2">
    <source>
        <dbReference type="Pfam" id="PF10536"/>
    </source>
</evidence>
<dbReference type="InterPro" id="IPR019557">
    <property type="entry name" value="AminoTfrase-like_pln_mobile"/>
</dbReference>
<evidence type="ECO:0000313" key="3">
    <source>
        <dbReference type="EMBL" id="EMS67253.1"/>
    </source>
</evidence>
<dbReference type="eggNOG" id="ENOG502R43W">
    <property type="taxonomic scope" value="Eukaryota"/>
</dbReference>
<feature type="compositionally biased region" description="Acidic residues" evidence="1">
    <location>
        <begin position="563"/>
        <end position="598"/>
    </location>
</feature>
<evidence type="ECO:0000256" key="1">
    <source>
        <dbReference type="SAM" id="MobiDB-lite"/>
    </source>
</evidence>
<dbReference type="STRING" id="4572.M7ZVQ0"/>
<organism evidence="3">
    <name type="scientific">Triticum urartu</name>
    <name type="common">Red wild einkorn</name>
    <name type="synonym">Crithodium urartu</name>
    <dbReference type="NCBI Taxonomy" id="4572"/>
    <lineage>
        <taxon>Eukaryota</taxon>
        <taxon>Viridiplantae</taxon>
        <taxon>Streptophyta</taxon>
        <taxon>Embryophyta</taxon>
        <taxon>Tracheophyta</taxon>
        <taxon>Spermatophyta</taxon>
        <taxon>Magnoliopsida</taxon>
        <taxon>Liliopsida</taxon>
        <taxon>Poales</taxon>
        <taxon>Poaceae</taxon>
        <taxon>BOP clade</taxon>
        <taxon>Pooideae</taxon>
        <taxon>Triticodae</taxon>
        <taxon>Triticeae</taxon>
        <taxon>Triticinae</taxon>
        <taxon>Triticum</taxon>
    </lineage>
</organism>
<feature type="compositionally biased region" description="Low complexity" evidence="1">
    <location>
        <begin position="541"/>
        <end position="558"/>
    </location>
</feature>
<feature type="domain" description="Aminotransferase-like plant mobile" evidence="2">
    <location>
        <begin position="281"/>
        <end position="436"/>
    </location>
</feature>
<feature type="domain" description="Aminotransferase-like plant mobile" evidence="2">
    <location>
        <begin position="98"/>
        <end position="227"/>
    </location>
</feature>
<dbReference type="Pfam" id="PF10536">
    <property type="entry name" value="PMD"/>
    <property type="match status" value="2"/>
</dbReference>
<gene>
    <name evidence="3" type="ORF">TRIUR3_01934</name>
</gene>
<accession>M7ZVQ0</accession>
<proteinExistence type="predicted"/>
<feature type="region of interest" description="Disordered" evidence="1">
    <location>
        <begin position="536"/>
        <end position="628"/>
    </location>
</feature>
<dbReference type="PANTHER" id="PTHR46033:SF8">
    <property type="entry name" value="PROTEIN MAINTENANCE OF MERISTEMS-LIKE"/>
    <property type="match status" value="1"/>
</dbReference>
<dbReference type="PANTHER" id="PTHR46033">
    <property type="entry name" value="PROTEIN MAIN-LIKE 2"/>
    <property type="match status" value="1"/>
</dbReference>